<feature type="domain" description="DUF2264" evidence="1">
    <location>
        <begin position="7"/>
        <end position="364"/>
    </location>
</feature>
<name>A0A3D9INE5_9BACL</name>
<dbReference type="InterPro" id="IPR049349">
    <property type="entry name" value="DUF2264_N"/>
</dbReference>
<evidence type="ECO:0000313" key="3">
    <source>
        <dbReference type="Proteomes" id="UP000256869"/>
    </source>
</evidence>
<protein>
    <recommendedName>
        <fullName evidence="1">DUF2264 domain-containing protein</fullName>
    </recommendedName>
</protein>
<gene>
    <name evidence="2" type="ORF">DFP95_104235</name>
</gene>
<dbReference type="PIRSF" id="PIRSF014753">
    <property type="entry name" value="UCP014753"/>
    <property type="match status" value="1"/>
</dbReference>
<dbReference type="Pfam" id="PF10022">
    <property type="entry name" value="DUF2264"/>
    <property type="match status" value="1"/>
</dbReference>
<evidence type="ECO:0000313" key="2">
    <source>
        <dbReference type="EMBL" id="RED63241.1"/>
    </source>
</evidence>
<dbReference type="PANTHER" id="PTHR35339">
    <property type="entry name" value="LINALOOL DEHYDRATASE_ISOMERASE DOMAIN-CONTAINING PROTEIN"/>
    <property type="match status" value="1"/>
</dbReference>
<sequence>MNSEKNDRRYWLDTLVKLAAPVLEHAANRSLKAVMPVEAGDPVERAKYSHLEALGRLLAGIAPWLERRAEDPEEERLRLKFAAWAVEAIDSATDETSPDYMNFTEGHQPIVDTAFLAHAILRAPGALWHPLDKRVRNNVAAALRSTRDRKPPLSNWLLFSAMIETALRFMGSDWDPMRVDFALKQHEQWYKGDGAYGDGPDFHWDYYNSFVIQPMLVDILDSLEDLDDGWKEQHPHVLRRATRYSAVLERMIAPDGSFPVLGRSIAYRCGAFQMLAQSALQHRLPDRLPAGQARSALTAVIRRCMDPVGTFDENGWLRIGLSGSQPELGERYISTGSLYLCAVVLLPLGLSESDPFWSDDPLDWTSRQVWGGAGGSPDQAIYG</sequence>
<dbReference type="PANTHER" id="PTHR35339:SF3">
    <property type="entry name" value="DUF2264 DOMAIN-CONTAINING PROTEIN"/>
    <property type="match status" value="1"/>
</dbReference>
<dbReference type="InterPro" id="IPR016624">
    <property type="entry name" value="UCP014753"/>
</dbReference>
<reference evidence="2 3" key="1">
    <citation type="submission" date="2018-07" db="EMBL/GenBank/DDBJ databases">
        <title>Genomic Encyclopedia of Type Strains, Phase III (KMG-III): the genomes of soil and plant-associated and newly described type strains.</title>
        <authorList>
            <person name="Whitman W."/>
        </authorList>
    </citation>
    <scope>NUCLEOTIDE SEQUENCE [LARGE SCALE GENOMIC DNA]</scope>
    <source>
        <strain evidence="2 3">CECT 8236</strain>
    </source>
</reference>
<proteinExistence type="predicted"/>
<dbReference type="OrthoDB" id="9813465at2"/>
<dbReference type="Proteomes" id="UP000256869">
    <property type="component" value="Unassembled WGS sequence"/>
</dbReference>
<dbReference type="EMBL" id="QRDY01000004">
    <property type="protein sequence ID" value="RED63241.1"/>
    <property type="molecule type" value="Genomic_DNA"/>
</dbReference>
<dbReference type="RefSeq" id="WP_115992524.1">
    <property type="nucleotide sequence ID" value="NZ_QRDY01000004.1"/>
</dbReference>
<evidence type="ECO:0000259" key="1">
    <source>
        <dbReference type="Pfam" id="PF10022"/>
    </source>
</evidence>
<comment type="caution">
    <text evidence="2">The sequence shown here is derived from an EMBL/GenBank/DDBJ whole genome shotgun (WGS) entry which is preliminary data.</text>
</comment>
<accession>A0A3D9INE5</accession>
<keyword evidence="3" id="KW-1185">Reference proteome</keyword>
<organism evidence="2 3">
    <name type="scientific">Cohnella lupini</name>
    <dbReference type="NCBI Taxonomy" id="1294267"/>
    <lineage>
        <taxon>Bacteria</taxon>
        <taxon>Bacillati</taxon>
        <taxon>Bacillota</taxon>
        <taxon>Bacilli</taxon>
        <taxon>Bacillales</taxon>
        <taxon>Paenibacillaceae</taxon>
        <taxon>Cohnella</taxon>
    </lineage>
</organism>
<dbReference type="AlphaFoldDB" id="A0A3D9INE5"/>